<dbReference type="Gene3D" id="2.30.110.10">
    <property type="entry name" value="Electron Transport, Fmn-binding Protein, Chain A"/>
    <property type="match status" value="1"/>
</dbReference>
<organism evidence="2 3">
    <name type="scientific">Paragemmobacter aquarius</name>
    <dbReference type="NCBI Taxonomy" id="2169400"/>
    <lineage>
        <taxon>Bacteria</taxon>
        <taxon>Pseudomonadati</taxon>
        <taxon>Pseudomonadota</taxon>
        <taxon>Alphaproteobacteria</taxon>
        <taxon>Rhodobacterales</taxon>
        <taxon>Paracoccaceae</taxon>
        <taxon>Paragemmobacter</taxon>
    </lineage>
</organism>
<keyword evidence="2" id="KW-0614">Plasmid</keyword>
<name>A0A2S0URV0_9RHOB</name>
<feature type="domain" description="General stress protein FMN-binding split barrel" evidence="1">
    <location>
        <begin position="16"/>
        <end position="156"/>
    </location>
</feature>
<dbReference type="EMBL" id="CP028919">
    <property type="protein sequence ID" value="AWB50510.1"/>
    <property type="molecule type" value="Genomic_DNA"/>
</dbReference>
<dbReference type="Proteomes" id="UP000244496">
    <property type="component" value="Plasmid unnamed1"/>
</dbReference>
<evidence type="ECO:0000313" key="2">
    <source>
        <dbReference type="EMBL" id="AWB50510.1"/>
    </source>
</evidence>
<geneLocation type="plasmid" evidence="2 3">
    <name>unnamed1</name>
</geneLocation>
<accession>A0A2S0URV0</accession>
<dbReference type="SUPFAM" id="SSF50475">
    <property type="entry name" value="FMN-binding split barrel"/>
    <property type="match status" value="1"/>
</dbReference>
<protein>
    <recommendedName>
        <fullName evidence="1">General stress protein FMN-binding split barrel domain-containing protein</fullName>
    </recommendedName>
</protein>
<proteinExistence type="predicted"/>
<evidence type="ECO:0000313" key="3">
    <source>
        <dbReference type="Proteomes" id="UP000244496"/>
    </source>
</evidence>
<evidence type="ECO:0000259" key="1">
    <source>
        <dbReference type="Pfam" id="PF16242"/>
    </source>
</evidence>
<sequence>MIGRGVCDMVLDLRRALFSEMATVQVGMLGVQGSALPFEPMVHLMAPSSPELWFLAEPDSDLVKAIEGSSTAAYCVTGRNHDLHACLTGPVRLAPDRRGLERVWSISAEAMFPGGLSNIDWTPLQVKVAEAVVWARPESAVVPGMEMILSTLQEQTLTDDKRQVLRF</sequence>
<keyword evidence="3" id="KW-1185">Reference proteome</keyword>
<dbReference type="InterPro" id="IPR012349">
    <property type="entry name" value="Split_barrel_FMN-bd"/>
</dbReference>
<dbReference type="KEGG" id="geh:HYN69_18010"/>
<dbReference type="AlphaFoldDB" id="A0A2S0URV0"/>
<reference evidence="2 3" key="1">
    <citation type="submission" date="2018-04" db="EMBL/GenBank/DDBJ databases">
        <title>Genome sequencing of Gemmobacter.</title>
        <authorList>
            <person name="Yi H."/>
            <person name="Baek M.-G."/>
        </authorList>
    </citation>
    <scope>NUCLEOTIDE SEQUENCE [LARGE SCALE GENOMIC DNA]</scope>
    <source>
        <strain evidence="2 3">HYN0069</strain>
        <plasmid evidence="2 3">unnamed1</plasmid>
    </source>
</reference>
<dbReference type="InterPro" id="IPR038725">
    <property type="entry name" value="YdaG_split_barrel_FMN-bd"/>
</dbReference>
<gene>
    <name evidence="2" type="ORF">HYN69_18010</name>
</gene>
<dbReference type="Pfam" id="PF16242">
    <property type="entry name" value="Pyrid_ox_like"/>
    <property type="match status" value="1"/>
</dbReference>